<keyword evidence="2" id="KW-1133">Transmembrane helix</keyword>
<dbReference type="SUPFAM" id="SSF56112">
    <property type="entry name" value="Protein kinase-like (PK-like)"/>
    <property type="match status" value="1"/>
</dbReference>
<keyword evidence="3" id="KW-0732">Signal</keyword>
<feature type="signal peptide" evidence="3">
    <location>
        <begin position="1"/>
        <end position="20"/>
    </location>
</feature>
<proteinExistence type="predicted"/>
<dbReference type="InterPro" id="IPR001245">
    <property type="entry name" value="Ser-Thr/Tyr_kinase_cat_dom"/>
</dbReference>
<dbReference type="InterPro" id="IPR008271">
    <property type="entry name" value="Ser/Thr_kinase_AS"/>
</dbReference>
<reference evidence="5" key="1">
    <citation type="submission" date="2021-12" db="EMBL/GenBank/DDBJ databases">
        <title>Prjna785345.</title>
        <authorList>
            <person name="Rujirawat T."/>
            <person name="Krajaejun T."/>
        </authorList>
    </citation>
    <scope>NUCLEOTIDE SEQUENCE</scope>
    <source>
        <strain evidence="5">Pi057C3</strain>
    </source>
</reference>
<dbReference type="InterPro" id="IPR011009">
    <property type="entry name" value="Kinase-like_dom_sf"/>
</dbReference>
<dbReference type="PROSITE" id="PS50011">
    <property type="entry name" value="PROTEIN_KINASE_DOM"/>
    <property type="match status" value="1"/>
</dbReference>
<feature type="chain" id="PRO_5042239276" description="Protein kinase domain-containing protein" evidence="3">
    <location>
        <begin position="21"/>
        <end position="677"/>
    </location>
</feature>
<evidence type="ECO:0000256" key="2">
    <source>
        <dbReference type="SAM" id="Phobius"/>
    </source>
</evidence>
<evidence type="ECO:0000256" key="3">
    <source>
        <dbReference type="SAM" id="SignalP"/>
    </source>
</evidence>
<dbReference type="SMART" id="SM00220">
    <property type="entry name" value="S_TKc"/>
    <property type="match status" value="1"/>
</dbReference>
<feature type="compositionally biased region" description="Polar residues" evidence="1">
    <location>
        <begin position="634"/>
        <end position="644"/>
    </location>
</feature>
<sequence>MRLRLLAVLLAVLVVAGASAEGDLVRRLYQAEQDGRTAPQLALPASALPPAVQRRLSDVRLSWGSLSGLLQRALLWDSGFVFVTPTKLAQIYTSCARTMADLHVDLAAIQTLQTNGSSCDVQRCGLNNHFLSKSCPTDRVARVARCAVSPADLADASDATGVFWAEDGQNPDVPNAVLRRHAQRGLDGAAANLYAIHLSDRIFDGPRACQLRGDPIIPCRDRTDTDIDFCEAAFGATVDVWLRLVATPRDRPFSTKALTLIFTLSAVLVAVLAVLVHVQRQRSMAKTDDEPAPTDQFLSVDIHGNNSSMDVFEAHARAEGGSVEDQISNNTLCAKSALLQRFVSDPSIITKRIAFSHLNFLRVLSKGANGEVWLGQLESRYVAIKCLLPTKRKDLRALEQFSEEIRLASLLEHPRIVSFCGIAWHSLMNLSIVTEYMEKGDLESFLALPTTPEQLSWAREKALLARDIADALVYLHSLVPVVIHRDLKSKNILLDQQLRAKLSDFGLSRETSTDETMTNGVGTILWSAPEVLEGKRYDEKADIFSFGIVLSEIDTCALPYGFNKDKSRNKMKSMQIVHLVAEGKLLPTFRDDCPAEIVALARSCLDLDPSRRPSAMQIVHTLRSRVLPAVARQAPTSSGSQAQEEPTGLARTLSTRTSSSTSSWSSRPKRSQSRSHN</sequence>
<dbReference type="EMBL" id="JAKCXM010000023">
    <property type="protein sequence ID" value="KAJ0407224.1"/>
    <property type="molecule type" value="Genomic_DNA"/>
</dbReference>
<dbReference type="PANTHER" id="PTHR44329:SF214">
    <property type="entry name" value="PROTEIN KINASE DOMAIN-CONTAINING PROTEIN"/>
    <property type="match status" value="1"/>
</dbReference>
<keyword evidence="2" id="KW-0472">Membrane</keyword>
<feature type="region of interest" description="Disordered" evidence="1">
    <location>
        <begin position="631"/>
        <end position="677"/>
    </location>
</feature>
<keyword evidence="6" id="KW-1185">Reference proteome</keyword>
<feature type="transmembrane region" description="Helical" evidence="2">
    <location>
        <begin position="257"/>
        <end position="276"/>
    </location>
</feature>
<feature type="compositionally biased region" description="Low complexity" evidence="1">
    <location>
        <begin position="651"/>
        <end position="666"/>
    </location>
</feature>
<dbReference type="GO" id="GO:0004674">
    <property type="term" value="F:protein serine/threonine kinase activity"/>
    <property type="evidence" value="ECO:0007669"/>
    <property type="project" value="TreeGrafter"/>
</dbReference>
<dbReference type="PANTHER" id="PTHR44329">
    <property type="entry name" value="SERINE/THREONINE-PROTEIN KINASE TNNI3K-RELATED"/>
    <property type="match status" value="1"/>
</dbReference>
<dbReference type="PROSITE" id="PS00108">
    <property type="entry name" value="PROTEIN_KINASE_ST"/>
    <property type="match status" value="1"/>
</dbReference>
<dbReference type="InterPro" id="IPR000719">
    <property type="entry name" value="Prot_kinase_dom"/>
</dbReference>
<feature type="compositionally biased region" description="Basic residues" evidence="1">
    <location>
        <begin position="667"/>
        <end position="677"/>
    </location>
</feature>
<dbReference type="Proteomes" id="UP001209570">
    <property type="component" value="Unassembled WGS sequence"/>
</dbReference>
<keyword evidence="2" id="KW-0812">Transmembrane</keyword>
<evidence type="ECO:0000259" key="4">
    <source>
        <dbReference type="PROSITE" id="PS50011"/>
    </source>
</evidence>
<dbReference type="CDD" id="cd13999">
    <property type="entry name" value="STKc_MAP3K-like"/>
    <property type="match status" value="1"/>
</dbReference>
<dbReference type="Gene3D" id="1.10.510.10">
    <property type="entry name" value="Transferase(Phosphotransferase) domain 1"/>
    <property type="match status" value="1"/>
</dbReference>
<dbReference type="GO" id="GO:0005524">
    <property type="term" value="F:ATP binding"/>
    <property type="evidence" value="ECO:0007669"/>
    <property type="project" value="InterPro"/>
</dbReference>
<dbReference type="AlphaFoldDB" id="A0AAD5QDS1"/>
<accession>A0AAD5QDS1</accession>
<evidence type="ECO:0000313" key="5">
    <source>
        <dbReference type="EMBL" id="KAJ0407224.1"/>
    </source>
</evidence>
<dbReference type="Pfam" id="PF07714">
    <property type="entry name" value="PK_Tyr_Ser-Thr"/>
    <property type="match status" value="1"/>
</dbReference>
<comment type="caution">
    <text evidence="5">The sequence shown here is derived from an EMBL/GenBank/DDBJ whole genome shotgun (WGS) entry which is preliminary data.</text>
</comment>
<protein>
    <recommendedName>
        <fullName evidence="4">Protein kinase domain-containing protein</fullName>
    </recommendedName>
</protein>
<dbReference type="Gene3D" id="3.30.200.20">
    <property type="entry name" value="Phosphorylase Kinase, domain 1"/>
    <property type="match status" value="1"/>
</dbReference>
<organism evidence="5 6">
    <name type="scientific">Pythium insidiosum</name>
    <name type="common">Pythiosis disease agent</name>
    <dbReference type="NCBI Taxonomy" id="114742"/>
    <lineage>
        <taxon>Eukaryota</taxon>
        <taxon>Sar</taxon>
        <taxon>Stramenopiles</taxon>
        <taxon>Oomycota</taxon>
        <taxon>Peronosporomycetes</taxon>
        <taxon>Pythiales</taxon>
        <taxon>Pythiaceae</taxon>
        <taxon>Pythium</taxon>
    </lineage>
</organism>
<name>A0AAD5QDS1_PYTIN</name>
<feature type="domain" description="Protein kinase" evidence="4">
    <location>
        <begin position="358"/>
        <end position="623"/>
    </location>
</feature>
<gene>
    <name evidence="5" type="ORF">P43SY_007999</name>
</gene>
<evidence type="ECO:0000313" key="6">
    <source>
        <dbReference type="Proteomes" id="UP001209570"/>
    </source>
</evidence>
<evidence type="ECO:0000256" key="1">
    <source>
        <dbReference type="SAM" id="MobiDB-lite"/>
    </source>
</evidence>
<dbReference type="InterPro" id="IPR051681">
    <property type="entry name" value="Ser/Thr_Kinases-Pseudokinases"/>
</dbReference>